<dbReference type="InterPro" id="IPR000160">
    <property type="entry name" value="GGDEF_dom"/>
</dbReference>
<evidence type="ECO:0000259" key="1">
    <source>
        <dbReference type="PROSITE" id="PS50883"/>
    </source>
</evidence>
<dbReference type="InterPro" id="IPR043128">
    <property type="entry name" value="Rev_trsase/Diguanyl_cyclase"/>
</dbReference>
<dbReference type="EMBL" id="JBDXSU010000025">
    <property type="protein sequence ID" value="MFB5192579.1"/>
    <property type="molecule type" value="Genomic_DNA"/>
</dbReference>
<dbReference type="PROSITE" id="PS50883">
    <property type="entry name" value="EAL"/>
    <property type="match status" value="1"/>
</dbReference>
<sequence length="412" mass="46280">MMISPSVNRTPILLDGINVYTSNHLDCEFTNLSVLYIDVVDFSEFEQVHGYGASNHVLEVLSDTLHELISESACPWTNVQALRIWDDGFTILLPQVVLSAEHIRNIHEFVHRTQDIVNARVSFVGYTSLRLRYGLSSALSIDEQRPGERLYQLITLAGRNARRGSGTKPLFLIEELERLIESKNISSYYQPIIHLETMTPFGWEGLSRGPMGSDLEHPRVLFDCAEQLGYLLDVERICRNQSIRQSKVGPGDKLFINLSPKILSEPTFRQGETLKVIEEVGLDPKQIVFEITEHHAIDDYPSFLKVVKHYRDQGYQIAIDDVGAGYSGLVTLMQVKPDFVKVDMELVRGIENDSTKQDIVRAINYISSGFAGKVIAEGIETPDELACIQQCGVHYGQGFLLGRPKSAVGEEI</sequence>
<evidence type="ECO:0000313" key="3">
    <source>
        <dbReference type="EMBL" id="MFB5192579.1"/>
    </source>
</evidence>
<dbReference type="InterPro" id="IPR029787">
    <property type="entry name" value="Nucleotide_cyclase"/>
</dbReference>
<reference evidence="3 4" key="1">
    <citation type="journal article" date="2024" name="Int. J. Mol. Sci.">
        <title>Exploration of Alicyclobacillus spp. Genome in Search of Antibiotic Resistance.</title>
        <authorList>
            <person name="Bucka-Kolendo J."/>
            <person name="Kiousi D.E."/>
            <person name="Dekowska A."/>
            <person name="Mikolajczuk-Szczyrba A."/>
            <person name="Karadedos D.M."/>
            <person name="Michael P."/>
            <person name="Galanis A."/>
            <person name="Sokolowska B."/>
        </authorList>
    </citation>
    <scope>NUCLEOTIDE SEQUENCE [LARGE SCALE GENOMIC DNA]</scope>
    <source>
        <strain evidence="3 4">KKP 3000</strain>
    </source>
</reference>
<dbReference type="PANTHER" id="PTHR33121:SF76">
    <property type="entry name" value="SIGNALING PROTEIN"/>
    <property type="match status" value="1"/>
</dbReference>
<accession>A0ABV5AJW2</accession>
<dbReference type="SUPFAM" id="SSF141868">
    <property type="entry name" value="EAL domain-like"/>
    <property type="match status" value="1"/>
</dbReference>
<dbReference type="SUPFAM" id="SSF55073">
    <property type="entry name" value="Nucleotide cyclase"/>
    <property type="match status" value="1"/>
</dbReference>
<dbReference type="Proteomes" id="UP001579974">
    <property type="component" value="Unassembled WGS sequence"/>
</dbReference>
<keyword evidence="4" id="KW-1185">Reference proteome</keyword>
<dbReference type="InterPro" id="IPR035919">
    <property type="entry name" value="EAL_sf"/>
</dbReference>
<dbReference type="Gene3D" id="3.30.70.270">
    <property type="match status" value="1"/>
</dbReference>
<dbReference type="InterPro" id="IPR050706">
    <property type="entry name" value="Cyclic-di-GMP_PDE-like"/>
</dbReference>
<dbReference type="RefSeq" id="WP_275475956.1">
    <property type="nucleotide sequence ID" value="NZ_CP162940.1"/>
</dbReference>
<dbReference type="PROSITE" id="PS50887">
    <property type="entry name" value="GGDEF"/>
    <property type="match status" value="1"/>
</dbReference>
<evidence type="ECO:0000313" key="4">
    <source>
        <dbReference type="Proteomes" id="UP001579974"/>
    </source>
</evidence>
<proteinExistence type="predicted"/>
<dbReference type="InterPro" id="IPR001633">
    <property type="entry name" value="EAL_dom"/>
</dbReference>
<feature type="domain" description="GGDEF" evidence="2">
    <location>
        <begin position="30"/>
        <end position="175"/>
    </location>
</feature>
<dbReference type="Gene3D" id="3.20.20.450">
    <property type="entry name" value="EAL domain"/>
    <property type="match status" value="1"/>
</dbReference>
<feature type="domain" description="EAL" evidence="1">
    <location>
        <begin position="169"/>
        <end position="412"/>
    </location>
</feature>
<dbReference type="PANTHER" id="PTHR33121">
    <property type="entry name" value="CYCLIC DI-GMP PHOSPHODIESTERASE PDEF"/>
    <property type="match status" value="1"/>
</dbReference>
<name>A0ABV5AJW2_9BACL</name>
<gene>
    <name evidence="3" type="ORF">KKP3000_001785</name>
</gene>
<dbReference type="SMART" id="SM00052">
    <property type="entry name" value="EAL"/>
    <property type="match status" value="1"/>
</dbReference>
<protein>
    <submittedName>
        <fullName evidence="3">EAL domain-containing protein</fullName>
    </submittedName>
</protein>
<evidence type="ECO:0000259" key="2">
    <source>
        <dbReference type="PROSITE" id="PS50887"/>
    </source>
</evidence>
<organism evidence="3 4">
    <name type="scientific">Alicyclobacillus fastidiosus</name>
    <dbReference type="NCBI Taxonomy" id="392011"/>
    <lineage>
        <taxon>Bacteria</taxon>
        <taxon>Bacillati</taxon>
        <taxon>Bacillota</taxon>
        <taxon>Bacilli</taxon>
        <taxon>Bacillales</taxon>
        <taxon>Alicyclobacillaceae</taxon>
        <taxon>Alicyclobacillus</taxon>
    </lineage>
</organism>
<dbReference type="Pfam" id="PF00563">
    <property type="entry name" value="EAL"/>
    <property type="match status" value="1"/>
</dbReference>
<dbReference type="CDD" id="cd01948">
    <property type="entry name" value="EAL"/>
    <property type="match status" value="1"/>
</dbReference>
<comment type="caution">
    <text evidence="3">The sequence shown here is derived from an EMBL/GenBank/DDBJ whole genome shotgun (WGS) entry which is preliminary data.</text>
</comment>